<keyword evidence="3" id="KW-1185">Reference proteome</keyword>
<proteinExistence type="predicted"/>
<dbReference type="AlphaFoldDB" id="A0A8J3FU47"/>
<sequence>MAGLLADITMVVHFGFLVYVVVGGFLAWCWPRAVLPHALATAWGILIVTDQVDCPLTWVEEYLRRQAGQPGLRNGGFIDTYVAGVLYPEQYAGQMELLAVLVVAASWVAGYLKWRDARRTGTRTHGVGV</sequence>
<dbReference type="RefSeq" id="WP_189055866.1">
    <property type="nucleotide sequence ID" value="NZ_BMMK01000006.1"/>
</dbReference>
<evidence type="ECO:0000313" key="3">
    <source>
        <dbReference type="Proteomes" id="UP000637578"/>
    </source>
</evidence>
<dbReference type="Pfam" id="PF10861">
    <property type="entry name" value="DUF2784"/>
    <property type="match status" value="1"/>
</dbReference>
<dbReference type="InterPro" id="IPR021218">
    <property type="entry name" value="DUF2784"/>
</dbReference>
<comment type="caution">
    <text evidence="2">The sequence shown here is derived from an EMBL/GenBank/DDBJ whole genome shotgun (WGS) entry which is preliminary data.</text>
</comment>
<keyword evidence="1" id="KW-0812">Transmembrane</keyword>
<feature type="transmembrane region" description="Helical" evidence="1">
    <location>
        <begin position="97"/>
        <end position="114"/>
    </location>
</feature>
<keyword evidence="1" id="KW-1133">Transmembrane helix</keyword>
<accession>A0A8J3FU47</accession>
<dbReference type="EMBL" id="BMMK01000006">
    <property type="protein sequence ID" value="GGM47360.1"/>
    <property type="molecule type" value="Genomic_DNA"/>
</dbReference>
<evidence type="ECO:0008006" key="4">
    <source>
        <dbReference type="Google" id="ProtNLM"/>
    </source>
</evidence>
<protein>
    <recommendedName>
        <fullName evidence="4">DUF2784 domain-containing protein</fullName>
    </recommendedName>
</protein>
<gene>
    <name evidence="2" type="ORF">GCM10012275_18080</name>
</gene>
<reference evidence="2" key="1">
    <citation type="journal article" date="2014" name="Int. J. Syst. Evol. Microbiol.">
        <title>Complete genome sequence of Corynebacterium casei LMG S-19264T (=DSM 44701T), isolated from a smear-ripened cheese.</title>
        <authorList>
            <consortium name="US DOE Joint Genome Institute (JGI-PGF)"/>
            <person name="Walter F."/>
            <person name="Albersmeier A."/>
            <person name="Kalinowski J."/>
            <person name="Ruckert C."/>
        </authorList>
    </citation>
    <scope>NUCLEOTIDE SEQUENCE</scope>
    <source>
        <strain evidence="2">CGMCC 4.5737</strain>
    </source>
</reference>
<name>A0A8J3FU47_9PSEU</name>
<evidence type="ECO:0000313" key="2">
    <source>
        <dbReference type="EMBL" id="GGM47360.1"/>
    </source>
</evidence>
<feature type="transmembrane region" description="Helical" evidence="1">
    <location>
        <begin position="12"/>
        <end position="33"/>
    </location>
</feature>
<keyword evidence="1" id="KW-0472">Membrane</keyword>
<reference evidence="2" key="2">
    <citation type="submission" date="2020-09" db="EMBL/GenBank/DDBJ databases">
        <authorList>
            <person name="Sun Q."/>
            <person name="Zhou Y."/>
        </authorList>
    </citation>
    <scope>NUCLEOTIDE SEQUENCE</scope>
    <source>
        <strain evidence="2">CGMCC 4.5737</strain>
    </source>
</reference>
<dbReference type="Proteomes" id="UP000637578">
    <property type="component" value="Unassembled WGS sequence"/>
</dbReference>
<evidence type="ECO:0000256" key="1">
    <source>
        <dbReference type="SAM" id="Phobius"/>
    </source>
</evidence>
<organism evidence="2 3">
    <name type="scientific">Longimycelium tulufanense</name>
    <dbReference type="NCBI Taxonomy" id="907463"/>
    <lineage>
        <taxon>Bacteria</taxon>
        <taxon>Bacillati</taxon>
        <taxon>Actinomycetota</taxon>
        <taxon>Actinomycetes</taxon>
        <taxon>Pseudonocardiales</taxon>
        <taxon>Pseudonocardiaceae</taxon>
        <taxon>Longimycelium</taxon>
    </lineage>
</organism>